<dbReference type="AlphaFoldDB" id="A0A017SHW6"/>
<dbReference type="RefSeq" id="XP_040640215.1">
    <property type="nucleotide sequence ID" value="XM_040786262.1"/>
</dbReference>
<dbReference type="HOGENOM" id="CLU_025005_3_1_1"/>
<name>A0A017SHW6_ASPRC</name>
<dbReference type="Proteomes" id="UP000019804">
    <property type="component" value="Unassembled WGS sequence"/>
</dbReference>
<accession>A0A017SHW6</accession>
<dbReference type="PANTHER" id="PTHR21310">
    <property type="entry name" value="AMINOGLYCOSIDE PHOSPHOTRANSFERASE-RELATED-RELATED"/>
    <property type="match status" value="1"/>
</dbReference>
<evidence type="ECO:0000259" key="1">
    <source>
        <dbReference type="Pfam" id="PF01636"/>
    </source>
</evidence>
<dbReference type="InterPro" id="IPR051678">
    <property type="entry name" value="AGP_Transferase"/>
</dbReference>
<dbReference type="EMBL" id="KK088418">
    <property type="protein sequence ID" value="EYE96527.1"/>
    <property type="molecule type" value="Genomic_DNA"/>
</dbReference>
<dbReference type="InterPro" id="IPR002575">
    <property type="entry name" value="Aminoglycoside_PTrfase"/>
</dbReference>
<dbReference type="InterPro" id="IPR011009">
    <property type="entry name" value="Kinase-like_dom_sf"/>
</dbReference>
<reference evidence="3" key="1">
    <citation type="journal article" date="2014" name="Nat. Commun.">
        <title>Genomic adaptations of the halophilic Dead Sea filamentous fungus Eurotium rubrum.</title>
        <authorList>
            <person name="Kis-Papo T."/>
            <person name="Weig A.R."/>
            <person name="Riley R."/>
            <person name="Persoh D."/>
            <person name="Salamov A."/>
            <person name="Sun H."/>
            <person name="Lipzen A."/>
            <person name="Wasser S.P."/>
            <person name="Rambold G."/>
            <person name="Grigoriev I.V."/>
            <person name="Nevo E."/>
        </authorList>
    </citation>
    <scope>NUCLEOTIDE SEQUENCE [LARGE SCALE GENOMIC DNA]</scope>
    <source>
        <strain evidence="3">CBS 135680</strain>
    </source>
</reference>
<feature type="domain" description="Aminoglycoside phosphotransferase" evidence="1">
    <location>
        <begin position="165"/>
        <end position="385"/>
    </location>
</feature>
<gene>
    <name evidence="2" type="ORF">EURHEDRAFT_514372</name>
</gene>
<keyword evidence="3" id="KW-1185">Reference proteome</keyword>
<dbReference type="PANTHER" id="PTHR21310:SF37">
    <property type="entry name" value="AMINOGLYCOSIDE PHOSPHOTRANSFERASE DOMAIN-CONTAINING PROTEIN"/>
    <property type="match status" value="1"/>
</dbReference>
<dbReference type="Pfam" id="PF01636">
    <property type="entry name" value="APH"/>
    <property type="match status" value="1"/>
</dbReference>
<dbReference type="GeneID" id="63701386"/>
<dbReference type="STRING" id="1388766.A0A017SHW6"/>
<protein>
    <recommendedName>
        <fullName evidence="1">Aminoglycoside phosphotransferase domain-containing protein</fullName>
    </recommendedName>
</protein>
<organism evidence="2 3">
    <name type="scientific">Aspergillus ruber (strain CBS 135680)</name>
    <dbReference type="NCBI Taxonomy" id="1388766"/>
    <lineage>
        <taxon>Eukaryota</taxon>
        <taxon>Fungi</taxon>
        <taxon>Dikarya</taxon>
        <taxon>Ascomycota</taxon>
        <taxon>Pezizomycotina</taxon>
        <taxon>Eurotiomycetes</taxon>
        <taxon>Eurotiomycetidae</taxon>
        <taxon>Eurotiales</taxon>
        <taxon>Aspergillaceae</taxon>
        <taxon>Aspergillus</taxon>
        <taxon>Aspergillus subgen. Aspergillus</taxon>
    </lineage>
</organism>
<evidence type="ECO:0000313" key="3">
    <source>
        <dbReference type="Proteomes" id="UP000019804"/>
    </source>
</evidence>
<dbReference type="SUPFAM" id="SSF56112">
    <property type="entry name" value="Protein kinase-like (PK-like)"/>
    <property type="match status" value="1"/>
</dbReference>
<dbReference type="OrthoDB" id="3645574at2759"/>
<proteinExistence type="predicted"/>
<evidence type="ECO:0000313" key="2">
    <source>
        <dbReference type="EMBL" id="EYE96527.1"/>
    </source>
</evidence>
<sequence length="522" mass="61055">MSKTRHLLKEDITYSFAKSQEINILHQLDYYDKRDRFFAHLESRRAWMKRVVAQHLGLKSTKVCHVADMENWYCGSFNVCIPVTISDWKDRRQLGSDVLMRFPLPYRVGEEFQPGNGDEKIQCEAGAYAWLEENCPDVPIPQLYGFAMSSGETFTRVEYLPTISRWFQLLRRQLLSWLGYPVPTPYVRPLNRRHISLDGVIGAGYILIEKIEERQGTMLSKTWFKKHDDIELRTNFFQDLSRILLSISRIPLPRIGSFVVNSDGYLSLNNRPLSVEIQGLENERIPTDMPRDFTYSTVESYLYDLLRVHDNRLKNQPNAVLNVPDAGYQMSALAGMRTTLPLFFRREHCRGPFVFSLTDLHQSNIFVDDDWHITCLVDLEWACSRPIEMVEPPYWLTNKPVDSMDPEEYDSHRTELMAVMATEERKMPTDRTMPRLSRVMEDAWSRGTFWYTLAITSPTGLFKLFYKHIQQPWFSKHKPEEVGEIMPFFWAKNAGKFVAKKLSDKKKYDHELRLAFGVKGTN</sequence>